<protein>
    <recommendedName>
        <fullName evidence="2">Antitoxin</fullName>
    </recommendedName>
</protein>
<dbReference type="KEGG" id="sno:Snov_3476"/>
<dbReference type="OrthoDB" id="7069202at2"/>
<evidence type="ECO:0000313" key="4">
    <source>
        <dbReference type="Proteomes" id="UP000006633"/>
    </source>
</evidence>
<evidence type="ECO:0000256" key="1">
    <source>
        <dbReference type="ARBA" id="ARBA00009981"/>
    </source>
</evidence>
<dbReference type="Proteomes" id="UP000006633">
    <property type="component" value="Chromosome"/>
</dbReference>
<dbReference type="NCBIfam" id="TIGR01552">
    <property type="entry name" value="phd_fam"/>
    <property type="match status" value="1"/>
</dbReference>
<dbReference type="STRING" id="639283.Snov_3476"/>
<comment type="function">
    <text evidence="2">Antitoxin component of a type II toxin-antitoxin (TA) system.</text>
</comment>
<dbReference type="PANTHER" id="PTHR33713:SF11">
    <property type="entry name" value="PREVENT-HOST-DEATH FAMILY PROTEIN"/>
    <property type="match status" value="1"/>
</dbReference>
<sequence length="90" mass="10062">MKLSERIKPISYLKANAAEVIAKLAEHQQPMIITVNGEAKAVLQDIDSYEEMQEAIALMKALTLTEQQVKEGGVEPLDEAFRQVRDSYKG</sequence>
<dbReference type="Gene3D" id="3.40.1620.10">
    <property type="entry name" value="YefM-like domain"/>
    <property type="match status" value="1"/>
</dbReference>
<dbReference type="EMBL" id="CP002026">
    <property type="protein sequence ID" value="ADH90750.1"/>
    <property type="molecule type" value="Genomic_DNA"/>
</dbReference>
<dbReference type="RefSeq" id="WP_013168251.1">
    <property type="nucleotide sequence ID" value="NC_014217.1"/>
</dbReference>
<name>D7A9I8_ANCN5</name>
<dbReference type="SUPFAM" id="SSF143120">
    <property type="entry name" value="YefM-like"/>
    <property type="match status" value="1"/>
</dbReference>
<evidence type="ECO:0000256" key="2">
    <source>
        <dbReference type="RuleBase" id="RU362080"/>
    </source>
</evidence>
<gene>
    <name evidence="3" type="ordered locus">Snov_3476</name>
</gene>
<dbReference type="InterPro" id="IPR051405">
    <property type="entry name" value="phD/YefM_antitoxin"/>
</dbReference>
<dbReference type="InterPro" id="IPR006442">
    <property type="entry name" value="Antitoxin_Phd/YefM"/>
</dbReference>
<evidence type="ECO:0000313" key="3">
    <source>
        <dbReference type="EMBL" id="ADH90750.1"/>
    </source>
</evidence>
<dbReference type="eggNOG" id="COG2161">
    <property type="taxonomic scope" value="Bacteria"/>
</dbReference>
<accession>D7A9I8</accession>
<organism evidence="3 4">
    <name type="scientific">Ancylobacter novellus (strain ATCC 8093 / DSM 506 / JCM 20403 / CCM 1077 / IAM 12100 / NBRC 12443 / NCIMB 10456)</name>
    <name type="common">Starkeya novella</name>
    <dbReference type="NCBI Taxonomy" id="639283"/>
    <lineage>
        <taxon>Bacteria</taxon>
        <taxon>Pseudomonadati</taxon>
        <taxon>Pseudomonadota</taxon>
        <taxon>Alphaproteobacteria</taxon>
        <taxon>Hyphomicrobiales</taxon>
        <taxon>Xanthobacteraceae</taxon>
        <taxon>Ancylobacter</taxon>
    </lineage>
</organism>
<dbReference type="AlphaFoldDB" id="D7A9I8"/>
<comment type="similarity">
    <text evidence="1 2">Belongs to the phD/YefM antitoxin family.</text>
</comment>
<dbReference type="InterPro" id="IPR036165">
    <property type="entry name" value="YefM-like_sf"/>
</dbReference>
<proteinExistence type="inferred from homology"/>
<dbReference type="HOGENOM" id="CLU_166037_3_2_5"/>
<reference evidence="3 4" key="1">
    <citation type="journal article" date="2012" name="Stand. Genomic Sci.">
        <title>Complete genome sequence of the facultatively chemolithoautotrophic and methylotrophic alpha Proteobacterium Starkeya novella type strain (ATCC 8093(T)).</title>
        <authorList>
            <person name="Kappler U."/>
            <person name="Davenport K."/>
            <person name="Beatson S."/>
            <person name="Lucas S."/>
            <person name="Lapidus A."/>
            <person name="Copeland A."/>
            <person name="Berry K.W."/>
            <person name="Glavina Del Rio T."/>
            <person name="Hammon N."/>
            <person name="Dalin E."/>
            <person name="Tice H."/>
            <person name="Pitluck S."/>
            <person name="Richardson P."/>
            <person name="Bruce D."/>
            <person name="Goodwin L.A."/>
            <person name="Han C."/>
            <person name="Tapia R."/>
            <person name="Detter J.C."/>
            <person name="Chang Y.J."/>
            <person name="Jeffries C.D."/>
            <person name="Land M."/>
            <person name="Hauser L."/>
            <person name="Kyrpides N.C."/>
            <person name="Goker M."/>
            <person name="Ivanova N."/>
            <person name="Klenk H.P."/>
            <person name="Woyke T."/>
        </authorList>
    </citation>
    <scope>NUCLEOTIDE SEQUENCE [LARGE SCALE GENOMIC DNA]</scope>
    <source>
        <strain evidence="4">ATCC 8093 / DSM 506 / JCM 20403 / CCM 1077 / IAM 12100 / NBRC 12443 / NCIMB 10456</strain>
    </source>
</reference>
<dbReference type="PANTHER" id="PTHR33713">
    <property type="entry name" value="ANTITOXIN YAFN-RELATED"/>
    <property type="match status" value="1"/>
</dbReference>
<keyword evidence="4" id="KW-1185">Reference proteome</keyword>
<dbReference type="Pfam" id="PF02604">
    <property type="entry name" value="PhdYeFM_antitox"/>
    <property type="match status" value="1"/>
</dbReference>